<organism evidence="1">
    <name type="scientific">uncultured Desulfobacteraceae bacterium</name>
    <dbReference type="NCBI Taxonomy" id="218296"/>
    <lineage>
        <taxon>Bacteria</taxon>
        <taxon>Pseudomonadati</taxon>
        <taxon>Thermodesulfobacteriota</taxon>
        <taxon>Desulfobacteria</taxon>
        <taxon>Desulfobacterales</taxon>
        <taxon>Desulfobacteraceae</taxon>
        <taxon>environmental samples</taxon>
    </lineage>
</organism>
<dbReference type="AlphaFoldDB" id="A0A484HJ25"/>
<evidence type="ECO:0000313" key="1">
    <source>
        <dbReference type="EMBL" id="VEN73185.1"/>
    </source>
</evidence>
<gene>
    <name evidence="1" type="ORF">EPICR_130002</name>
</gene>
<name>A0A484HJ25_9BACT</name>
<reference evidence="1" key="1">
    <citation type="submission" date="2019-01" db="EMBL/GenBank/DDBJ databases">
        <authorList>
            <consortium name="Genoscope - CEA"/>
            <person name="William W."/>
        </authorList>
    </citation>
    <scope>NUCLEOTIDE SEQUENCE</scope>
    <source>
        <strain evidence="1">CR-1</strain>
    </source>
</reference>
<accession>A0A484HJ25</accession>
<proteinExistence type="predicted"/>
<sequence length="63" mass="7324">MIGEYSFDQPLHAGSKLDDIVKKRAAVFFVRSAYYDNIWQASEKGHDVFSKNKRRMLKCPVCQ</sequence>
<dbReference type="EMBL" id="CAACVI010000005">
    <property type="protein sequence ID" value="VEN73185.1"/>
    <property type="molecule type" value="Genomic_DNA"/>
</dbReference>
<protein>
    <submittedName>
        <fullName evidence="1">Uncharacterized protein</fullName>
    </submittedName>
</protein>